<feature type="transmembrane region" description="Helical" evidence="14">
    <location>
        <begin position="401"/>
        <end position="423"/>
    </location>
</feature>
<feature type="transmembrane region" description="Helical" evidence="14">
    <location>
        <begin position="47"/>
        <end position="67"/>
    </location>
</feature>
<feature type="transmembrane region" description="Helical" evidence="14">
    <location>
        <begin position="122"/>
        <end position="155"/>
    </location>
</feature>
<accession>A0ABP0FYH3</accession>
<feature type="transmembrane region" description="Helical" evidence="14">
    <location>
        <begin position="190"/>
        <end position="214"/>
    </location>
</feature>
<keyword evidence="7 14" id="KW-1133">Transmembrane helix</keyword>
<comment type="subcellular location">
    <subcellularLocation>
        <location evidence="1">Membrane</location>
        <topology evidence="1">Multi-pass membrane protein</topology>
    </subcellularLocation>
</comment>
<dbReference type="InterPro" id="IPR001734">
    <property type="entry name" value="Na/solute_symporter"/>
</dbReference>
<dbReference type="PANTHER" id="PTHR45897">
    <property type="entry name" value="HIGH-AFFINITY CHOLINE TRANSPORTER 1"/>
    <property type="match status" value="1"/>
</dbReference>
<comment type="caution">
    <text evidence="15">The sequence shown here is derived from an EMBL/GenBank/DDBJ whole genome shotgun (WGS) entry which is preliminary data.</text>
</comment>
<feature type="transmembrane region" description="Helical" evidence="14">
    <location>
        <begin position="79"/>
        <end position="101"/>
    </location>
</feature>
<evidence type="ECO:0000256" key="5">
    <source>
        <dbReference type="ARBA" id="ARBA00022847"/>
    </source>
</evidence>
<reference evidence="15 16" key="1">
    <citation type="submission" date="2024-02" db="EMBL/GenBank/DDBJ databases">
        <authorList>
            <person name="Daric V."/>
            <person name="Darras S."/>
        </authorList>
    </citation>
    <scope>NUCLEOTIDE SEQUENCE [LARGE SCALE GENOMIC DNA]</scope>
</reference>
<dbReference type="PROSITE" id="PS50283">
    <property type="entry name" value="NA_SOLUT_SYMP_3"/>
    <property type="match status" value="1"/>
</dbReference>
<dbReference type="CDD" id="cd11474">
    <property type="entry name" value="SLC5sbd_CHT"/>
    <property type="match status" value="1"/>
</dbReference>
<keyword evidence="3" id="KW-0813">Transport</keyword>
<evidence type="ECO:0000256" key="13">
    <source>
        <dbReference type="RuleBase" id="RU362091"/>
    </source>
</evidence>
<evidence type="ECO:0000256" key="6">
    <source>
        <dbReference type="ARBA" id="ARBA00022979"/>
    </source>
</evidence>
<evidence type="ECO:0000256" key="12">
    <source>
        <dbReference type="ARBA" id="ARBA00023201"/>
    </source>
</evidence>
<protein>
    <recommendedName>
        <fullName evidence="17">High-affinity choline transporter 1</fullName>
    </recommendedName>
</protein>
<evidence type="ECO:0000256" key="4">
    <source>
        <dbReference type="ARBA" id="ARBA00022692"/>
    </source>
</evidence>
<dbReference type="Gene3D" id="1.20.1730.10">
    <property type="entry name" value="Sodium/glucose cotransporter"/>
    <property type="match status" value="1"/>
</dbReference>
<feature type="transmembrane region" description="Helical" evidence="14">
    <location>
        <begin position="266"/>
        <end position="291"/>
    </location>
</feature>
<evidence type="ECO:0000256" key="9">
    <source>
        <dbReference type="ARBA" id="ARBA00023065"/>
    </source>
</evidence>
<keyword evidence="9" id="KW-0406">Ion transport</keyword>
<evidence type="ECO:0000313" key="15">
    <source>
        <dbReference type="EMBL" id="CAK8683596.1"/>
    </source>
</evidence>
<feature type="transmembrane region" description="Helical" evidence="14">
    <location>
        <begin position="161"/>
        <end position="183"/>
    </location>
</feature>
<feature type="transmembrane region" description="Helical" evidence="14">
    <location>
        <begin position="330"/>
        <end position="352"/>
    </location>
</feature>
<dbReference type="Pfam" id="PF00474">
    <property type="entry name" value="SSF"/>
    <property type="match status" value="1"/>
</dbReference>
<organism evidence="15 16">
    <name type="scientific">Clavelina lepadiformis</name>
    <name type="common">Light-bulb sea squirt</name>
    <name type="synonym">Ascidia lepadiformis</name>
    <dbReference type="NCBI Taxonomy" id="159417"/>
    <lineage>
        <taxon>Eukaryota</taxon>
        <taxon>Metazoa</taxon>
        <taxon>Chordata</taxon>
        <taxon>Tunicata</taxon>
        <taxon>Ascidiacea</taxon>
        <taxon>Aplousobranchia</taxon>
        <taxon>Clavelinidae</taxon>
        <taxon>Clavelina</taxon>
    </lineage>
</organism>
<evidence type="ECO:0000256" key="3">
    <source>
        <dbReference type="ARBA" id="ARBA00022448"/>
    </source>
</evidence>
<dbReference type="Proteomes" id="UP001642483">
    <property type="component" value="Unassembled WGS sequence"/>
</dbReference>
<evidence type="ECO:0008006" key="17">
    <source>
        <dbReference type="Google" id="ProtNLM"/>
    </source>
</evidence>
<keyword evidence="5" id="KW-0769">Symport</keyword>
<dbReference type="EMBL" id="CAWYQH010000097">
    <property type="protein sequence ID" value="CAK8683596.1"/>
    <property type="molecule type" value="Genomic_DNA"/>
</dbReference>
<feature type="transmembrane region" description="Helical" evidence="14">
    <location>
        <begin position="435"/>
        <end position="455"/>
    </location>
</feature>
<dbReference type="InterPro" id="IPR052244">
    <property type="entry name" value="Choline_transporter"/>
</dbReference>
<evidence type="ECO:0000256" key="10">
    <source>
        <dbReference type="ARBA" id="ARBA00023136"/>
    </source>
</evidence>
<evidence type="ECO:0000313" key="16">
    <source>
        <dbReference type="Proteomes" id="UP001642483"/>
    </source>
</evidence>
<keyword evidence="6" id="KW-0530">Neurotransmitter biosynthesis</keyword>
<evidence type="ECO:0000256" key="7">
    <source>
        <dbReference type="ARBA" id="ARBA00022989"/>
    </source>
</evidence>
<keyword evidence="11" id="KW-0325">Glycoprotein</keyword>
<evidence type="ECO:0000256" key="2">
    <source>
        <dbReference type="ARBA" id="ARBA00006434"/>
    </source>
</evidence>
<dbReference type="InterPro" id="IPR038377">
    <property type="entry name" value="Na/Glc_symporter_sf"/>
</dbReference>
<sequence>MAVNIPGLISLIVFYLLIMVFGFWGAWMKRKRGINKSEANMVANRDIGLLLGCFTMTATWVGGGYLLGTSESIYTPGMGLLWTQPPFCYSLSVLIGGCVFAKEMRRQGYVTMIDPFQRKLGRFMGALVSLPAICGEMFFAGAILSALGGTLVVIVGISHEVAVITSACIAVFYTLFGGLYSVAYTDVAQLIFMFFGMWLSIPFIFTNDALIAPITETAYWNQSWLGSWDMNFSGKWIDSTLMLIGGGIPWQCYFQRVLSAKTPTTARTLSIVSCFGCIFMSTPSILIGAAASSINWTATTYGPGTPLENGEEAMILPICLQYLTPPAVAFFGLGAAAAAVMSSADSSILALASMTTRNFYQPLIRPQASERELIWVMRVGTVLAGIVPTVCAIKVKSVFALWFLCSDLIYAILLPQLIAVVYFDPNSYGALPAYIYALIMRLGGGESFLGVPPFINYPGNVFPDKANFPFKTFTMITSLIMLLSISYAAKFLFEKGYIPAKYDFFDCKLAYGGRKIELVHLESKASKDESSSTNQKSEVESN</sequence>
<evidence type="ECO:0000256" key="1">
    <source>
        <dbReference type="ARBA" id="ARBA00004141"/>
    </source>
</evidence>
<proteinExistence type="inferred from homology"/>
<dbReference type="PANTHER" id="PTHR45897:SF4">
    <property type="entry name" value="HIGH-AFFINITY CHOLINE TRANSPORTER 1"/>
    <property type="match status" value="1"/>
</dbReference>
<feature type="transmembrane region" description="Helical" evidence="14">
    <location>
        <begin position="234"/>
        <end position="254"/>
    </location>
</feature>
<keyword evidence="16" id="KW-1185">Reference proteome</keyword>
<keyword evidence="4 14" id="KW-0812">Transmembrane</keyword>
<keyword evidence="8" id="KW-0915">Sodium</keyword>
<gene>
    <name evidence="15" type="ORF">CVLEPA_LOCUS14652</name>
</gene>
<feature type="transmembrane region" description="Helical" evidence="14">
    <location>
        <begin position="475"/>
        <end position="493"/>
    </location>
</feature>
<name>A0ABP0FYH3_CLALP</name>
<comment type="similarity">
    <text evidence="2 13">Belongs to the sodium:solute symporter (SSF) (TC 2.A.21) family.</text>
</comment>
<keyword evidence="10 14" id="KW-0472">Membrane</keyword>
<feature type="transmembrane region" description="Helical" evidence="14">
    <location>
        <begin position="373"/>
        <end position="395"/>
    </location>
</feature>
<evidence type="ECO:0000256" key="14">
    <source>
        <dbReference type="SAM" id="Phobius"/>
    </source>
</evidence>
<feature type="transmembrane region" description="Helical" evidence="14">
    <location>
        <begin position="6"/>
        <end position="27"/>
    </location>
</feature>
<evidence type="ECO:0000256" key="8">
    <source>
        <dbReference type="ARBA" id="ARBA00023053"/>
    </source>
</evidence>
<keyword evidence="12" id="KW-0739">Sodium transport</keyword>
<evidence type="ECO:0000256" key="11">
    <source>
        <dbReference type="ARBA" id="ARBA00023180"/>
    </source>
</evidence>